<feature type="region of interest" description="Disordered" evidence="1">
    <location>
        <begin position="1"/>
        <end position="28"/>
    </location>
</feature>
<reference evidence="3 5" key="2">
    <citation type="submission" date="2023-09" db="EMBL/GenBank/DDBJ databases">
        <title>Complete-Gapless Cercospora beticola genome.</title>
        <authorList>
            <person name="Wyatt N.A."/>
            <person name="Spanner R.E."/>
            <person name="Bolton M.D."/>
        </authorList>
    </citation>
    <scope>NUCLEOTIDE SEQUENCE [LARGE SCALE GENOMIC DNA]</scope>
    <source>
        <strain evidence="3">Cb09-40</strain>
    </source>
</reference>
<evidence type="ECO:0000313" key="3">
    <source>
        <dbReference type="EMBL" id="WPB00626.1"/>
    </source>
</evidence>
<dbReference type="PANTHER" id="PTHR42791:SF14">
    <property type="entry name" value="N-ACETYLTRANSFERASE DOMAIN-CONTAINING PROTEIN"/>
    <property type="match status" value="1"/>
</dbReference>
<dbReference type="AlphaFoldDB" id="A0A2G5I4D0"/>
<evidence type="ECO:0000313" key="2">
    <source>
        <dbReference type="EMBL" id="PIA99630.1"/>
    </source>
</evidence>
<gene>
    <name evidence="2" type="ORF">CB0940_03451</name>
    <name evidence="3" type="ORF">RHO25_005246</name>
</gene>
<dbReference type="EMBL" id="LKMD01000101">
    <property type="protein sequence ID" value="PIA99630.1"/>
    <property type="molecule type" value="Genomic_DNA"/>
</dbReference>
<dbReference type="PANTHER" id="PTHR42791">
    <property type="entry name" value="GNAT FAMILY ACETYLTRANSFERASE"/>
    <property type="match status" value="1"/>
</dbReference>
<dbReference type="Proteomes" id="UP001302367">
    <property type="component" value="Chromosome 3"/>
</dbReference>
<protein>
    <recommendedName>
        <fullName evidence="6">N-acetyltransferase domain-containing protein</fullName>
    </recommendedName>
</protein>
<proteinExistence type="predicted"/>
<evidence type="ECO:0000256" key="1">
    <source>
        <dbReference type="SAM" id="MobiDB-lite"/>
    </source>
</evidence>
<evidence type="ECO:0000313" key="4">
    <source>
        <dbReference type="Proteomes" id="UP000230605"/>
    </source>
</evidence>
<dbReference type="InterPro" id="IPR052523">
    <property type="entry name" value="Trichothecene_AcTrans"/>
</dbReference>
<accession>A0A2G5I4D0</accession>
<sequence>MTSNRSQSQTFTDNRKPDHKPVAIRKSHTSANMPVQLLPMPQSEWDIYYDVCAAAFRPGFMSLLFPDGMSDKAKEMMVSEMRRGADRYPGRISVFKVVDTDLPDDDPFQKVIGVSQWKLFDKERTEEDFRREEEASKRDVEQYGVPPGMNTTFYEDFANVASQYKKKHLGSKPYLLLQVLATRPDQGRKGVGALSMKWGCDKADQLGIPAYLEGSPMGQGLYRKWGFEDVDVLPFDARKYGFHDELRHMCMKRQPKEDASS</sequence>
<name>A0A2G5I4D0_CERBT</name>
<dbReference type="OrthoDB" id="410198at2759"/>
<keyword evidence="5" id="KW-1185">Reference proteome</keyword>
<feature type="compositionally biased region" description="Polar residues" evidence="1">
    <location>
        <begin position="1"/>
        <end position="12"/>
    </location>
</feature>
<dbReference type="SUPFAM" id="SSF55729">
    <property type="entry name" value="Acyl-CoA N-acyltransferases (Nat)"/>
    <property type="match status" value="1"/>
</dbReference>
<organism evidence="2 4">
    <name type="scientific">Cercospora beticola</name>
    <name type="common">Sugarbeet leaf spot fungus</name>
    <dbReference type="NCBI Taxonomy" id="122368"/>
    <lineage>
        <taxon>Eukaryota</taxon>
        <taxon>Fungi</taxon>
        <taxon>Dikarya</taxon>
        <taxon>Ascomycota</taxon>
        <taxon>Pezizomycotina</taxon>
        <taxon>Dothideomycetes</taxon>
        <taxon>Dothideomycetidae</taxon>
        <taxon>Mycosphaerellales</taxon>
        <taxon>Mycosphaerellaceae</taxon>
        <taxon>Cercospora</taxon>
    </lineage>
</organism>
<dbReference type="EMBL" id="CP134186">
    <property type="protein sequence ID" value="WPB00626.1"/>
    <property type="molecule type" value="Genomic_DNA"/>
</dbReference>
<dbReference type="Proteomes" id="UP000230605">
    <property type="component" value="Chromosome 3"/>
</dbReference>
<dbReference type="Gene3D" id="3.40.630.30">
    <property type="match status" value="1"/>
</dbReference>
<reference evidence="2 4" key="1">
    <citation type="submission" date="2015-10" db="EMBL/GenBank/DDBJ databases">
        <title>The cercosporin biosynthetic gene cluster was horizontally transferred to several fungal lineages and shown to be expanded in Cercospora beticola based on microsynteny with recipient genomes.</title>
        <authorList>
            <person name="De Jonge R."/>
            <person name="Ebert M.K."/>
            <person name="Suttle J.C."/>
            <person name="Jurick Ii W.M."/>
            <person name="Secor G.A."/>
            <person name="Thomma B.P."/>
            <person name="Van De Peer Y."/>
            <person name="Bolton M.D."/>
        </authorList>
    </citation>
    <scope>NUCLEOTIDE SEQUENCE [LARGE SCALE GENOMIC DNA]</scope>
    <source>
        <strain evidence="2 4">09-40</strain>
    </source>
</reference>
<dbReference type="InterPro" id="IPR016181">
    <property type="entry name" value="Acyl_CoA_acyltransferase"/>
</dbReference>
<evidence type="ECO:0000313" key="5">
    <source>
        <dbReference type="Proteomes" id="UP001302367"/>
    </source>
</evidence>
<evidence type="ECO:0008006" key="6">
    <source>
        <dbReference type="Google" id="ProtNLM"/>
    </source>
</evidence>